<protein>
    <submittedName>
        <fullName evidence="1">Uncharacterized protein</fullName>
    </submittedName>
</protein>
<dbReference type="EMBL" id="ASQP01000055">
    <property type="protein sequence ID" value="OMI40927.1"/>
    <property type="molecule type" value="Genomic_DNA"/>
</dbReference>
<dbReference type="STRING" id="67365.GCA_001704635_00581"/>
<dbReference type="RefSeq" id="WP_065965541.1">
    <property type="nucleotide sequence ID" value="NZ_ASQP01000055.1"/>
</dbReference>
<reference evidence="1 2" key="1">
    <citation type="submission" date="2013-05" db="EMBL/GenBank/DDBJ databases">
        <title>Genome sequence of Streptomyces sparsogenes DSM 40356.</title>
        <authorList>
            <person name="Coyne S."/>
            <person name="Seebeck F.P."/>
        </authorList>
    </citation>
    <scope>NUCLEOTIDE SEQUENCE [LARGE SCALE GENOMIC DNA]</scope>
    <source>
        <strain evidence="1 2">DSM 40356</strain>
    </source>
</reference>
<comment type="caution">
    <text evidence="1">The sequence shown here is derived from an EMBL/GenBank/DDBJ whole genome shotgun (WGS) entry which is preliminary data.</text>
</comment>
<accession>A0A1R1SRT7</accession>
<keyword evidence="2" id="KW-1185">Reference proteome</keyword>
<evidence type="ECO:0000313" key="1">
    <source>
        <dbReference type="EMBL" id="OMI40927.1"/>
    </source>
</evidence>
<dbReference type="GeneID" id="96745770"/>
<dbReference type="AlphaFoldDB" id="A0A1R1SRT7"/>
<proteinExistence type="predicted"/>
<evidence type="ECO:0000313" key="2">
    <source>
        <dbReference type="Proteomes" id="UP000186168"/>
    </source>
</evidence>
<organism evidence="1 2">
    <name type="scientific">Streptomyces sparsogenes DSM 40356</name>
    <dbReference type="NCBI Taxonomy" id="1331668"/>
    <lineage>
        <taxon>Bacteria</taxon>
        <taxon>Bacillati</taxon>
        <taxon>Actinomycetota</taxon>
        <taxon>Actinomycetes</taxon>
        <taxon>Kitasatosporales</taxon>
        <taxon>Streptomycetaceae</taxon>
        <taxon>Streptomyces</taxon>
    </lineage>
</organism>
<dbReference type="Proteomes" id="UP000186168">
    <property type="component" value="Unassembled WGS sequence"/>
</dbReference>
<name>A0A1R1SRT7_9ACTN</name>
<gene>
    <name evidence="1" type="ORF">SPAR_03391</name>
</gene>
<sequence>MRNDDALLEKLVRRADEEDFEAPLPITLMIGGLIITGAVLPRDEWLRQHMSLLSEKDALTEFAKDFAKDMLRHEPETTHIHLTWTRIVTGGPTVPIDEHGLLRVPLSEVGAWTIGDLNPIG</sequence>